<sequence>MRLIVKFLIRLYQYAVSPFFPPSCRFYPTCSAYALEAVERHGCMRGLWLGARRILRCHPWNPGGFDPVPPLEKERPPPRGFDDSPDNRNTFEDQAN</sequence>
<reference evidence="3" key="1">
    <citation type="submission" date="2019-02" db="EMBL/GenBank/DDBJ databases">
        <authorList>
            <person name="Gruber-Vodicka R. H."/>
            <person name="Seah K. B. B."/>
        </authorList>
    </citation>
    <scope>NUCLEOTIDE SEQUENCE</scope>
    <source>
        <strain evidence="5">BECK_S127</strain>
        <strain evidence="4">BECK_S1320</strain>
        <strain evidence="3">BECK_S1321</strain>
    </source>
</reference>
<comment type="function">
    <text evidence="1">Could be involved in insertion of integral membrane proteins into the membrane.</text>
</comment>
<evidence type="ECO:0000313" key="3">
    <source>
        <dbReference type="EMBL" id="VFK40742.1"/>
    </source>
</evidence>
<dbReference type="EMBL" id="CAADFR010000069">
    <property type="protein sequence ID" value="VFK40742.1"/>
    <property type="molecule type" value="Genomic_DNA"/>
</dbReference>
<gene>
    <name evidence="5" type="ORF">BECKSD772D_GA0070982_10159</name>
    <name evidence="4" type="ORF">BECKSD772E_GA0070983_106815</name>
    <name evidence="3" type="ORF">BECKSD772F_GA0070984_106915</name>
</gene>
<keyword evidence="1" id="KW-1003">Cell membrane</keyword>
<dbReference type="PANTHER" id="PTHR33383">
    <property type="entry name" value="MEMBRANE PROTEIN INSERTION EFFICIENCY FACTOR-RELATED"/>
    <property type="match status" value="1"/>
</dbReference>
<dbReference type="SMART" id="SM01234">
    <property type="entry name" value="Haemolytic"/>
    <property type="match status" value="1"/>
</dbReference>
<comment type="subcellular location">
    <subcellularLocation>
        <location evidence="1">Cell membrane</location>
        <topology evidence="1">Peripheral membrane protein</topology>
        <orientation evidence="1">Cytoplasmic side</orientation>
    </subcellularLocation>
</comment>
<proteinExistence type="inferred from homology"/>
<comment type="similarity">
    <text evidence="1">Belongs to the UPF0161 family.</text>
</comment>
<dbReference type="NCBIfam" id="TIGR00278">
    <property type="entry name" value="membrane protein insertion efficiency factor YidD"/>
    <property type="match status" value="1"/>
</dbReference>
<dbReference type="Pfam" id="PF01809">
    <property type="entry name" value="YidD"/>
    <property type="match status" value="1"/>
</dbReference>
<dbReference type="EMBL" id="CAADHB010000015">
    <property type="protein sequence ID" value="VFK78435.1"/>
    <property type="molecule type" value="Genomic_DNA"/>
</dbReference>
<feature type="region of interest" description="Disordered" evidence="2">
    <location>
        <begin position="60"/>
        <end position="96"/>
    </location>
</feature>
<dbReference type="EMBL" id="CAADFU010000068">
    <property type="protein sequence ID" value="VFK46195.1"/>
    <property type="molecule type" value="Genomic_DNA"/>
</dbReference>
<evidence type="ECO:0000256" key="1">
    <source>
        <dbReference type="HAMAP-Rule" id="MF_00386"/>
    </source>
</evidence>
<name>A0A450YGP3_9GAMM</name>
<dbReference type="HAMAP" id="MF_00386">
    <property type="entry name" value="UPF0161_YidD"/>
    <property type="match status" value="1"/>
</dbReference>
<keyword evidence="1" id="KW-0472">Membrane</keyword>
<protein>
    <recommendedName>
        <fullName evidence="1">Putative membrane protein insertion efficiency factor</fullName>
    </recommendedName>
</protein>
<evidence type="ECO:0000313" key="5">
    <source>
        <dbReference type="EMBL" id="VFK78435.1"/>
    </source>
</evidence>
<evidence type="ECO:0000256" key="2">
    <source>
        <dbReference type="SAM" id="MobiDB-lite"/>
    </source>
</evidence>
<dbReference type="InterPro" id="IPR002696">
    <property type="entry name" value="Membr_insert_effic_factor_YidD"/>
</dbReference>
<evidence type="ECO:0000313" key="4">
    <source>
        <dbReference type="EMBL" id="VFK46195.1"/>
    </source>
</evidence>
<dbReference type="PANTHER" id="PTHR33383:SF1">
    <property type="entry name" value="MEMBRANE PROTEIN INSERTION EFFICIENCY FACTOR-RELATED"/>
    <property type="match status" value="1"/>
</dbReference>
<accession>A0A450YGP3</accession>
<dbReference type="AlphaFoldDB" id="A0A450YGP3"/>
<dbReference type="GO" id="GO:0005886">
    <property type="term" value="C:plasma membrane"/>
    <property type="evidence" value="ECO:0007669"/>
    <property type="project" value="UniProtKB-SubCell"/>
</dbReference>
<feature type="compositionally biased region" description="Basic and acidic residues" evidence="2">
    <location>
        <begin position="71"/>
        <end position="96"/>
    </location>
</feature>
<organism evidence="3">
    <name type="scientific">Candidatus Kentrum sp. SD</name>
    <dbReference type="NCBI Taxonomy" id="2126332"/>
    <lineage>
        <taxon>Bacteria</taxon>
        <taxon>Pseudomonadati</taxon>
        <taxon>Pseudomonadota</taxon>
        <taxon>Gammaproteobacteria</taxon>
        <taxon>Candidatus Kentrum</taxon>
    </lineage>
</organism>